<name>A0A8D8R6M1_9HEMI</name>
<organism evidence="1">
    <name type="scientific">Cacopsylla melanoneura</name>
    <dbReference type="NCBI Taxonomy" id="428564"/>
    <lineage>
        <taxon>Eukaryota</taxon>
        <taxon>Metazoa</taxon>
        <taxon>Ecdysozoa</taxon>
        <taxon>Arthropoda</taxon>
        <taxon>Hexapoda</taxon>
        <taxon>Insecta</taxon>
        <taxon>Pterygota</taxon>
        <taxon>Neoptera</taxon>
        <taxon>Paraneoptera</taxon>
        <taxon>Hemiptera</taxon>
        <taxon>Sternorrhyncha</taxon>
        <taxon>Psylloidea</taxon>
        <taxon>Psyllidae</taxon>
        <taxon>Psyllinae</taxon>
        <taxon>Cacopsylla</taxon>
    </lineage>
</organism>
<accession>A0A8D8R6M1</accession>
<reference evidence="1" key="1">
    <citation type="submission" date="2021-05" db="EMBL/GenBank/DDBJ databases">
        <authorList>
            <person name="Alioto T."/>
            <person name="Alioto T."/>
            <person name="Gomez Garrido J."/>
        </authorList>
    </citation>
    <scope>NUCLEOTIDE SEQUENCE</scope>
</reference>
<evidence type="ECO:0000313" key="1">
    <source>
        <dbReference type="EMBL" id="CAG6645340.1"/>
    </source>
</evidence>
<proteinExistence type="predicted"/>
<sequence>MLSPNISRRGLRPSCWESSSSEQIVDEVGRGSVWAVSTGGGTESETGVEGGGDSFVVKSSFSSDFTFRKSSELSLLSCSSSSAWVSFFFFGGVGKVTGVVGVTVNLVPLRVVDGVIPLARGTPCCCNAFSSVLFLRRLVLSSSLGAVFFGF</sequence>
<dbReference type="EMBL" id="HBUF01440272">
    <property type="protein sequence ID" value="CAG6742899.1"/>
    <property type="molecule type" value="Transcribed_RNA"/>
</dbReference>
<dbReference type="EMBL" id="HBUF01136526">
    <property type="protein sequence ID" value="CAG6645340.1"/>
    <property type="molecule type" value="Transcribed_RNA"/>
</dbReference>
<dbReference type="AlphaFoldDB" id="A0A8D8R6M1"/>
<protein>
    <submittedName>
        <fullName evidence="1">Uncharacterized protein</fullName>
    </submittedName>
</protein>